<accession>A0A192RZS0</accession>
<evidence type="ECO:0000313" key="2">
    <source>
        <dbReference type="EMBL" id="AMD61746.1"/>
    </source>
</evidence>
<dbReference type="PANTHER" id="PTHR36181:SF6">
    <property type="entry name" value="INTRON-ENCODED LAGLIDADG ENDONUCLEASE FAMILY PROTEIN"/>
    <property type="match status" value="1"/>
</dbReference>
<dbReference type="InterPro" id="IPR051289">
    <property type="entry name" value="LAGLIDADG_Endonuclease"/>
</dbReference>
<dbReference type="GO" id="GO:0004519">
    <property type="term" value="F:endonuclease activity"/>
    <property type="evidence" value="ECO:0007669"/>
    <property type="project" value="InterPro"/>
</dbReference>
<reference evidence="2" key="1">
    <citation type="submission" date="2015-06" db="EMBL/GenBank/DDBJ databases">
        <title>Relationship between genomic and mitochondrial evolution in the entomopathogenic fungal genus Beauveria.</title>
        <authorList>
            <person name="Glare T.C."/>
            <person name="Campbell M.A."/>
            <person name="Biggs P.J."/>
            <person name="McKinnon A.C."/>
            <person name="Cox M.P."/>
        </authorList>
    </citation>
    <scope>NUCLEOTIDE SEQUENCE</scope>
    <source>
        <strain evidence="2">K89</strain>
    </source>
</reference>
<dbReference type="RefSeq" id="YP_009268520.1">
    <property type="nucleotide sequence ID" value="NC_030635.1"/>
</dbReference>
<dbReference type="InterPro" id="IPR027434">
    <property type="entry name" value="Homing_endonucl"/>
</dbReference>
<organism evidence="2">
    <name type="scientific">Beauveria malawiensis</name>
    <dbReference type="NCBI Taxonomy" id="371061"/>
    <lineage>
        <taxon>Eukaryota</taxon>
        <taxon>Fungi</taxon>
        <taxon>Dikarya</taxon>
        <taxon>Ascomycota</taxon>
        <taxon>Pezizomycotina</taxon>
        <taxon>Sordariomycetes</taxon>
        <taxon>Hypocreomycetidae</taxon>
        <taxon>Hypocreales</taxon>
        <taxon>Cordycipitaceae</taxon>
        <taxon>Beauveria</taxon>
    </lineage>
</organism>
<feature type="domain" description="Homing endonuclease LAGLIDADG" evidence="1">
    <location>
        <begin position="9"/>
        <end position="75"/>
    </location>
</feature>
<proteinExistence type="predicted"/>
<gene>
    <name evidence="2" type="primary">orf112</name>
</gene>
<dbReference type="EMBL" id="KT201147">
    <property type="protein sequence ID" value="AMD61746.1"/>
    <property type="molecule type" value="Genomic_DNA"/>
</dbReference>
<dbReference type="InterPro" id="IPR004860">
    <property type="entry name" value="LAGLIDADG_dom"/>
</dbReference>
<dbReference type="Gene3D" id="3.10.28.10">
    <property type="entry name" value="Homing endonucleases"/>
    <property type="match status" value="1"/>
</dbReference>
<dbReference type="Pfam" id="PF00961">
    <property type="entry name" value="LAGLIDADG_1"/>
    <property type="match status" value="1"/>
</dbReference>
<dbReference type="GO" id="GO:0005739">
    <property type="term" value="C:mitochondrion"/>
    <property type="evidence" value="ECO:0007669"/>
    <property type="project" value="UniProtKB-ARBA"/>
</dbReference>
<name>A0A192RZS0_9HYPO</name>
<geneLocation type="mitochondrion" evidence="2"/>
<dbReference type="SUPFAM" id="SSF55608">
    <property type="entry name" value="Homing endonucleases"/>
    <property type="match status" value="1"/>
</dbReference>
<dbReference type="AlphaFoldDB" id="A0A192RZS0"/>
<evidence type="ECO:0000259" key="1">
    <source>
        <dbReference type="Pfam" id="PF00961"/>
    </source>
</evidence>
<keyword evidence="2" id="KW-0496">Mitochondrion</keyword>
<dbReference type="PANTHER" id="PTHR36181">
    <property type="entry name" value="INTRON-ENCODED ENDONUCLEASE AI3-RELATED"/>
    <property type="match status" value="1"/>
</dbReference>
<dbReference type="GeneID" id="32988443"/>
<sequence length="112" mass="13367">MLDPITKCSYENVLQDISNFLNCNLRTRKQNSTGNEYFTLTASSKSSLSIIINYFERFPLFTLKYLDYLDWKKAVELILNNQHYTKEGITEINKLKNNMNLKRTIFYWNHLN</sequence>
<protein>
    <recommendedName>
        <fullName evidence="1">Homing endonuclease LAGLIDADG domain-containing protein</fullName>
    </recommendedName>
</protein>